<feature type="non-terminal residue" evidence="1">
    <location>
        <position position="1"/>
    </location>
</feature>
<name>T0YIG9_9ZZZZ</name>
<evidence type="ECO:0008006" key="2">
    <source>
        <dbReference type="Google" id="ProtNLM"/>
    </source>
</evidence>
<dbReference type="SUPFAM" id="SSF51430">
    <property type="entry name" value="NAD(P)-linked oxidoreductase"/>
    <property type="match status" value="1"/>
</dbReference>
<sequence>SETLQPKYSLVEPSVEEEILPYAKAHRIGVIVHSPMGVWSSDRHDDGRTGGPYAIR</sequence>
<proteinExistence type="predicted"/>
<dbReference type="InterPro" id="IPR036812">
    <property type="entry name" value="NAD(P)_OxRdtase_dom_sf"/>
</dbReference>
<organism evidence="1">
    <name type="scientific">mine drainage metagenome</name>
    <dbReference type="NCBI Taxonomy" id="410659"/>
    <lineage>
        <taxon>unclassified sequences</taxon>
        <taxon>metagenomes</taxon>
        <taxon>ecological metagenomes</taxon>
    </lineage>
</organism>
<evidence type="ECO:0000313" key="1">
    <source>
        <dbReference type="EMBL" id="EQD31767.1"/>
    </source>
</evidence>
<accession>T0YIG9</accession>
<dbReference type="AlphaFoldDB" id="T0YIG9"/>
<gene>
    <name evidence="1" type="ORF">B1B_18004</name>
</gene>
<reference evidence="1" key="2">
    <citation type="journal article" date="2014" name="ISME J.">
        <title>Microbial stratification in low pH oxic and suboxic macroscopic growths along an acid mine drainage.</title>
        <authorList>
            <person name="Mendez-Garcia C."/>
            <person name="Mesa V."/>
            <person name="Sprenger R.R."/>
            <person name="Richter M."/>
            <person name="Diez M.S."/>
            <person name="Solano J."/>
            <person name="Bargiela R."/>
            <person name="Golyshina O.V."/>
            <person name="Manteca A."/>
            <person name="Ramos J.L."/>
            <person name="Gallego J.R."/>
            <person name="Llorente I."/>
            <person name="Martins Dos Santos V.A."/>
            <person name="Jensen O.N."/>
            <person name="Pelaez A.I."/>
            <person name="Sanchez J."/>
            <person name="Ferrer M."/>
        </authorList>
    </citation>
    <scope>NUCLEOTIDE SEQUENCE</scope>
</reference>
<dbReference type="Gene3D" id="3.20.20.100">
    <property type="entry name" value="NADP-dependent oxidoreductase domain"/>
    <property type="match status" value="1"/>
</dbReference>
<reference evidence="1" key="1">
    <citation type="submission" date="2013-08" db="EMBL/GenBank/DDBJ databases">
        <authorList>
            <person name="Mendez C."/>
            <person name="Richter M."/>
            <person name="Ferrer M."/>
            <person name="Sanchez J."/>
        </authorList>
    </citation>
    <scope>NUCLEOTIDE SEQUENCE</scope>
</reference>
<dbReference type="EMBL" id="AUZY01012031">
    <property type="protein sequence ID" value="EQD31767.1"/>
    <property type="molecule type" value="Genomic_DNA"/>
</dbReference>
<protein>
    <recommendedName>
        <fullName evidence="2">Aldo/keto reductase</fullName>
    </recommendedName>
</protein>
<comment type="caution">
    <text evidence="1">The sequence shown here is derived from an EMBL/GenBank/DDBJ whole genome shotgun (WGS) entry which is preliminary data.</text>
</comment>